<dbReference type="RefSeq" id="WP_273640832.1">
    <property type="nucleotide sequence ID" value="NZ_JAQQXP010000001.1"/>
</dbReference>
<evidence type="ECO:0000313" key="2">
    <source>
        <dbReference type="EMBL" id="MDC8831493.1"/>
    </source>
</evidence>
<sequence length="227" mass="25470">MNLRSAWLGNDESALVNINQTHRLLPAVADAFSAMQQAALEMGQDIQIASSYRSFERQLSIWNRKWHGELPLYDHDGNTLDTAALSDTDKVYAILIWSALPGGSRHHWGTDLDVYDRASVQACGGRFDMVDSEYRQGGPCYALAQWMAQHLEAFGFYRPFLTDKGGVATELWHLSHASSAEPFEAVRSQQALHAHLRNAPIEGKATILRLLDELYPRFVLNEGVVEQ</sequence>
<accession>A0ABT5L3P6</accession>
<dbReference type="PANTHER" id="PTHR34385">
    <property type="entry name" value="D-ALANYL-D-ALANINE CARBOXYPEPTIDASE"/>
    <property type="match status" value="1"/>
</dbReference>
<keyword evidence="3" id="KW-1185">Reference proteome</keyword>
<dbReference type="PANTHER" id="PTHR34385:SF1">
    <property type="entry name" value="PEPTIDOGLYCAN L-ALANYL-D-GLUTAMATE ENDOPEPTIDASE CWLK"/>
    <property type="match status" value="1"/>
</dbReference>
<dbReference type="CDD" id="cd14847">
    <property type="entry name" value="DD-carboxypeptidase_like"/>
    <property type="match status" value="1"/>
</dbReference>
<protein>
    <submittedName>
        <fullName evidence="2">M15 family metallopeptidase</fullName>
    </submittedName>
</protein>
<dbReference type="InterPro" id="IPR052179">
    <property type="entry name" value="DD-CPase-like"/>
</dbReference>
<dbReference type="Gene3D" id="3.30.1380.10">
    <property type="match status" value="1"/>
</dbReference>
<dbReference type="Pfam" id="PF02557">
    <property type="entry name" value="VanY"/>
    <property type="match status" value="1"/>
</dbReference>
<feature type="domain" description="D-alanyl-D-alanine carboxypeptidase-like core" evidence="1">
    <location>
        <begin position="22"/>
        <end position="176"/>
    </location>
</feature>
<dbReference type="SUPFAM" id="SSF55166">
    <property type="entry name" value="Hedgehog/DD-peptidase"/>
    <property type="match status" value="1"/>
</dbReference>
<proteinExistence type="predicted"/>
<evidence type="ECO:0000259" key="1">
    <source>
        <dbReference type="Pfam" id="PF02557"/>
    </source>
</evidence>
<reference evidence="2 3" key="1">
    <citation type="submission" date="2022-10" db="EMBL/GenBank/DDBJ databases">
        <title>Alteromonas sp. chi3 Genome sequencing.</title>
        <authorList>
            <person name="Park S."/>
        </authorList>
    </citation>
    <scope>NUCLEOTIDE SEQUENCE [LARGE SCALE GENOMIC DNA]</scope>
    <source>
        <strain evidence="3">chi3</strain>
    </source>
</reference>
<dbReference type="EMBL" id="JAQQXP010000001">
    <property type="protein sequence ID" value="MDC8831493.1"/>
    <property type="molecule type" value="Genomic_DNA"/>
</dbReference>
<comment type="caution">
    <text evidence="2">The sequence shown here is derived from an EMBL/GenBank/DDBJ whole genome shotgun (WGS) entry which is preliminary data.</text>
</comment>
<dbReference type="InterPro" id="IPR003709">
    <property type="entry name" value="VanY-like_core_dom"/>
</dbReference>
<organism evidence="2 3">
    <name type="scientific">Alteromonas gilva</name>
    <dbReference type="NCBI Taxonomy" id="2987522"/>
    <lineage>
        <taxon>Bacteria</taxon>
        <taxon>Pseudomonadati</taxon>
        <taxon>Pseudomonadota</taxon>
        <taxon>Gammaproteobacteria</taxon>
        <taxon>Alteromonadales</taxon>
        <taxon>Alteromonadaceae</taxon>
        <taxon>Alteromonas/Salinimonas group</taxon>
        <taxon>Alteromonas</taxon>
    </lineage>
</organism>
<dbReference type="InterPro" id="IPR009045">
    <property type="entry name" value="Zn_M74/Hedgehog-like"/>
</dbReference>
<gene>
    <name evidence="2" type="ORF">OIK42_12050</name>
</gene>
<evidence type="ECO:0000313" key="3">
    <source>
        <dbReference type="Proteomes" id="UP001218788"/>
    </source>
</evidence>
<dbReference type="Proteomes" id="UP001218788">
    <property type="component" value="Unassembled WGS sequence"/>
</dbReference>
<name>A0ABT5L3P6_9ALTE</name>